<dbReference type="InParanoid" id="A2EG42"/>
<organism evidence="2 3">
    <name type="scientific">Trichomonas vaginalis (strain ATCC PRA-98 / G3)</name>
    <dbReference type="NCBI Taxonomy" id="412133"/>
    <lineage>
        <taxon>Eukaryota</taxon>
        <taxon>Metamonada</taxon>
        <taxon>Parabasalia</taxon>
        <taxon>Trichomonadida</taxon>
        <taxon>Trichomonadidae</taxon>
        <taxon>Trichomonas</taxon>
    </lineage>
</organism>
<feature type="transmembrane region" description="Helical" evidence="1">
    <location>
        <begin position="607"/>
        <end position="627"/>
    </location>
</feature>
<keyword evidence="1" id="KW-1133">Transmembrane helix</keyword>
<keyword evidence="1" id="KW-0472">Membrane</keyword>
<feature type="transmembrane region" description="Helical" evidence="1">
    <location>
        <begin position="158"/>
        <end position="174"/>
    </location>
</feature>
<reference evidence="2" key="2">
    <citation type="journal article" date="2007" name="Science">
        <title>Draft genome sequence of the sexually transmitted pathogen Trichomonas vaginalis.</title>
        <authorList>
            <person name="Carlton J.M."/>
            <person name="Hirt R.P."/>
            <person name="Silva J.C."/>
            <person name="Delcher A.L."/>
            <person name="Schatz M."/>
            <person name="Zhao Q."/>
            <person name="Wortman J.R."/>
            <person name="Bidwell S.L."/>
            <person name="Alsmark U.C.M."/>
            <person name="Besteiro S."/>
            <person name="Sicheritz-Ponten T."/>
            <person name="Noel C.J."/>
            <person name="Dacks J.B."/>
            <person name="Foster P.G."/>
            <person name="Simillion C."/>
            <person name="Van de Peer Y."/>
            <person name="Miranda-Saavedra D."/>
            <person name="Barton G.J."/>
            <person name="Westrop G.D."/>
            <person name="Mueller S."/>
            <person name="Dessi D."/>
            <person name="Fiori P.L."/>
            <person name="Ren Q."/>
            <person name="Paulsen I."/>
            <person name="Zhang H."/>
            <person name="Bastida-Corcuera F.D."/>
            <person name="Simoes-Barbosa A."/>
            <person name="Brown M.T."/>
            <person name="Hayes R.D."/>
            <person name="Mukherjee M."/>
            <person name="Okumura C.Y."/>
            <person name="Schneider R."/>
            <person name="Smith A.J."/>
            <person name="Vanacova S."/>
            <person name="Villalvazo M."/>
            <person name="Haas B.J."/>
            <person name="Pertea M."/>
            <person name="Feldblyum T.V."/>
            <person name="Utterback T.R."/>
            <person name="Shu C.L."/>
            <person name="Osoegawa K."/>
            <person name="de Jong P.J."/>
            <person name="Hrdy I."/>
            <person name="Horvathova L."/>
            <person name="Zubacova Z."/>
            <person name="Dolezal P."/>
            <person name="Malik S.B."/>
            <person name="Logsdon J.M. Jr."/>
            <person name="Henze K."/>
            <person name="Gupta A."/>
            <person name="Wang C.C."/>
            <person name="Dunne R.L."/>
            <person name="Upcroft J.A."/>
            <person name="Upcroft P."/>
            <person name="White O."/>
            <person name="Salzberg S.L."/>
            <person name="Tang P."/>
            <person name="Chiu C.-H."/>
            <person name="Lee Y.-S."/>
            <person name="Embley T.M."/>
            <person name="Coombs G.H."/>
            <person name="Mottram J.C."/>
            <person name="Tachezy J."/>
            <person name="Fraser-Liggett C.M."/>
            <person name="Johnson P.J."/>
        </authorList>
    </citation>
    <scope>NUCLEOTIDE SEQUENCE [LARGE SCALE GENOMIC DNA]</scope>
    <source>
        <strain evidence="2">G3</strain>
    </source>
</reference>
<reference evidence="2" key="1">
    <citation type="submission" date="2006-10" db="EMBL/GenBank/DDBJ databases">
        <authorList>
            <person name="Amadeo P."/>
            <person name="Zhao Q."/>
            <person name="Wortman J."/>
            <person name="Fraser-Liggett C."/>
            <person name="Carlton J."/>
        </authorList>
    </citation>
    <scope>NUCLEOTIDE SEQUENCE</scope>
    <source>
        <strain evidence="2">G3</strain>
    </source>
</reference>
<feature type="transmembrane region" description="Helical" evidence="1">
    <location>
        <begin position="37"/>
        <end position="59"/>
    </location>
</feature>
<accession>A2EG42</accession>
<dbReference type="AlphaFoldDB" id="A2EG42"/>
<evidence type="ECO:0000313" key="3">
    <source>
        <dbReference type="Proteomes" id="UP000001542"/>
    </source>
</evidence>
<dbReference type="VEuPathDB" id="TrichDB:TVAGG3_0841780"/>
<feature type="transmembrane region" description="Helical" evidence="1">
    <location>
        <begin position="400"/>
        <end position="423"/>
    </location>
</feature>
<feature type="transmembrane region" description="Helical" evidence="1">
    <location>
        <begin position="6"/>
        <end position="25"/>
    </location>
</feature>
<dbReference type="VEuPathDB" id="TrichDB:TVAG_269290"/>
<keyword evidence="3" id="KW-1185">Reference proteome</keyword>
<proteinExistence type="predicted"/>
<keyword evidence="1" id="KW-0812">Transmembrane</keyword>
<feature type="transmembrane region" description="Helical" evidence="1">
    <location>
        <begin position="678"/>
        <end position="698"/>
    </location>
</feature>
<feature type="transmembrane region" description="Helical" evidence="1">
    <location>
        <begin position="794"/>
        <end position="814"/>
    </location>
</feature>
<sequence>MEVYGYSACFLFSVIISLAAAIYVITEMPMLNLTLNCMIASQYIIIFIILVLDSLVVTFEILPPKFLIMFSPLVSILIYVIIKFLCDRRRISIQQFIDQFDNNSTDYTVSAISTTLESLKTERQVRLLIYEGLQSGNRTVLSPAFVQFCLEKFPKSKWIVSYVAFLYAISWGTYPRVYKFLLHTLSLDHFGLHNMHVFQAIYCLMQTAESISPVIARELDDYRCEVAQFASIHRTFWRSVLYSDSESFHDAFFLFHSKIKELERTLKILEMKYPYCSSIASENALFFADMKHNFLRSSQYYTRAVQLLNNTRTYIVNDLFASYSMLFPICQPAFQEEQDNNDSNVDELRFISITESHEHALRYMTLVSSHDEYLQALTHAFSVPTAHQPVDITFDQIRTIFLKLTFILTIIFFAIVCLIILGMTNENEVDREMYNSSVSIINSMMMFRNEVHLARQDVRLVANILTDQYNETVKNSIYYNISSTEWFNLVDRLFNLSRSHVSKIEAMLHSHIYLFNTRKINNSILFEYPVFNRSKYDFVYLYSGVHYIMEFMLSSREKDPQININMINSLDNYSINLIELCEDMFNSLVVSHDEWVRLTVKKNISKFVKTLGIIFIAAVFIIGIHVFSMMTMQENMFAVIKTIQPSMLKSISSIYDKLITHEMHQKQVPHDVTFVRSILSVTLAFIFLMAAPVFMISLQVEYDKTITPANQTLMDMVDPNNITQFVTFSVAILESYFRLNDNVTFNSNEIAFIYDMAMNSTKGRMYYMFNSSCDNCYTTTDYYDKFSKATMWTATYSSILLALLFLVIFIVNGYKVINISRSVEDIMKFVPQAARKSNPVLNGIMVGVRTPIREVTEFVDCIRTEPSDLEFFAIICLGQVENVIEIKGDITRFFPFVPNFLSEIRDYIINHTNENRDSVMAFFDQKKPLETRSVAIDNDKEIALTFSRKGAILLVKDDTHHHAENNRLRMVEQLQSTVKEIKDKKKNFQILNSIVAIVDVPNKELHKEICGKLEKIVNVADTRFRKIVSICEPEKSKILTDLLKNIYENHKNEIKIVIHCGGNVSVLACAPAIEKSRLFGDTYDQAKLLLHRANYGDVILSPQFKQLMNQ</sequence>
<gene>
    <name evidence="2" type="ORF">TVAG_269290</name>
</gene>
<feature type="transmembrane region" description="Helical" evidence="1">
    <location>
        <begin position="65"/>
        <end position="86"/>
    </location>
</feature>
<dbReference type="RefSeq" id="XP_001320626.1">
    <property type="nucleotide sequence ID" value="XM_001320591.1"/>
</dbReference>
<dbReference type="Proteomes" id="UP000001542">
    <property type="component" value="Unassembled WGS sequence"/>
</dbReference>
<dbReference type="KEGG" id="tva:4766302"/>
<name>A2EG42_TRIV3</name>
<protein>
    <submittedName>
        <fullName evidence="2">Uncharacterized protein</fullName>
    </submittedName>
</protein>
<evidence type="ECO:0000256" key="1">
    <source>
        <dbReference type="SAM" id="Phobius"/>
    </source>
</evidence>
<evidence type="ECO:0000313" key="2">
    <source>
        <dbReference type="EMBL" id="EAY08403.1"/>
    </source>
</evidence>
<dbReference type="EMBL" id="DS113379">
    <property type="protein sequence ID" value="EAY08403.1"/>
    <property type="molecule type" value="Genomic_DNA"/>
</dbReference>
<dbReference type="OrthoDB" id="10667133at2759"/>